<comment type="caution">
    <text evidence="2">The sequence shown here is derived from an EMBL/GenBank/DDBJ whole genome shotgun (WGS) entry which is preliminary data.</text>
</comment>
<sequence>MNNSFNSSANASPAGNQKFTGSVLLLLAVVLLAVVGFLLSQLLEYTKQIEDEGPSWQVSANPFLAAENWLTQQNIKVTHLYDQAELNLTQADIVISQGRFDESFSIESDADKLVRWLTEGGQLIMQPAGEVELPGGLSSLNAIRARSESIISEEIMLELEGEIPLSVNFNSEWYLTDPEDQASVKVVAADGYWLLGYRVGEGWLWLVSDLTPFTSEYIDQKDHGLLLWVLLGRPDENTQLQVLLNPEYPNILQLIWQYWKYPLLSLLMILAAWIVGGLQRFGPVIPKPDNARRELSEHLEASGIYLWRHGAADKLLQSVRLRLQRKFASRWPAWRQWSRKQQTLRLVELTGEPEQHISDWLYGQMPKEGYLEGQLIEQLRGLWKLGRSLGMQQNSIAGSDGENK</sequence>
<feature type="transmembrane region" description="Helical" evidence="1">
    <location>
        <begin position="20"/>
        <end position="39"/>
    </location>
</feature>
<keyword evidence="1" id="KW-0472">Membrane</keyword>
<evidence type="ECO:0000256" key="1">
    <source>
        <dbReference type="SAM" id="Phobius"/>
    </source>
</evidence>
<evidence type="ECO:0008006" key="4">
    <source>
        <dbReference type="Google" id="ProtNLM"/>
    </source>
</evidence>
<protein>
    <recommendedName>
        <fullName evidence="4">DUF4350 domain-containing protein</fullName>
    </recommendedName>
</protein>
<gene>
    <name evidence="2" type="ORF">DC094_13270</name>
</gene>
<dbReference type="EMBL" id="QDDL01000005">
    <property type="protein sequence ID" value="PVZ68258.1"/>
    <property type="molecule type" value="Genomic_DNA"/>
</dbReference>
<keyword evidence="3" id="KW-1185">Reference proteome</keyword>
<dbReference type="RefSeq" id="WP_116687586.1">
    <property type="nucleotide sequence ID" value="NZ_CAWNYD010000005.1"/>
</dbReference>
<reference evidence="2 3" key="1">
    <citation type="submission" date="2018-04" db="EMBL/GenBank/DDBJ databases">
        <title>Thalassorhabdus spongiae gen. nov., sp. nov., isolated from a marine sponge in South-West Iceland.</title>
        <authorList>
            <person name="Knobloch S."/>
            <person name="Daussin A."/>
            <person name="Johannsson R."/>
            <person name="Marteinsson V.T."/>
        </authorList>
    </citation>
    <scope>NUCLEOTIDE SEQUENCE [LARGE SCALE GENOMIC DNA]</scope>
    <source>
        <strain evidence="2 3">Hp12</strain>
    </source>
</reference>
<dbReference type="OrthoDB" id="6638317at2"/>
<evidence type="ECO:0000313" key="3">
    <source>
        <dbReference type="Proteomes" id="UP000244906"/>
    </source>
</evidence>
<accession>A0A2V1GWD1</accession>
<proteinExistence type="predicted"/>
<dbReference type="AlphaFoldDB" id="A0A2V1GWD1"/>
<evidence type="ECO:0000313" key="2">
    <source>
        <dbReference type="EMBL" id="PVZ68258.1"/>
    </source>
</evidence>
<keyword evidence="1" id="KW-0812">Transmembrane</keyword>
<name>A0A2V1GWD1_9GAMM</name>
<organism evidence="2 3">
    <name type="scientific">Pelagibaculum spongiae</name>
    <dbReference type="NCBI Taxonomy" id="2080658"/>
    <lineage>
        <taxon>Bacteria</taxon>
        <taxon>Pseudomonadati</taxon>
        <taxon>Pseudomonadota</taxon>
        <taxon>Gammaproteobacteria</taxon>
        <taxon>Oceanospirillales</taxon>
        <taxon>Pelagibaculum</taxon>
    </lineage>
</organism>
<dbReference type="Proteomes" id="UP000244906">
    <property type="component" value="Unassembled WGS sequence"/>
</dbReference>
<keyword evidence="1" id="KW-1133">Transmembrane helix</keyword>